<keyword evidence="2" id="KW-1185">Reference proteome</keyword>
<name>A0A1I4VYA2_9PROT</name>
<evidence type="ECO:0000313" key="1">
    <source>
        <dbReference type="EMBL" id="SFN06211.1"/>
    </source>
</evidence>
<sequence>MEQFIRRLSLCVLFIFIFSGCLSPITLNRAVMAYDEATVNADAKLLLVNIARARHHLPLHFTRVSAIAATFNFSANAGASPAFSHCGYFQFQC</sequence>
<proteinExistence type="predicted"/>
<accession>A0A1I4VYA2</accession>
<dbReference type="PROSITE" id="PS51257">
    <property type="entry name" value="PROKAR_LIPOPROTEIN"/>
    <property type="match status" value="1"/>
</dbReference>
<organism evidence="1 2">
    <name type="scientific">Nitrosomonas communis</name>
    <dbReference type="NCBI Taxonomy" id="44574"/>
    <lineage>
        <taxon>Bacteria</taxon>
        <taxon>Pseudomonadati</taxon>
        <taxon>Pseudomonadota</taxon>
        <taxon>Betaproteobacteria</taxon>
        <taxon>Nitrosomonadales</taxon>
        <taxon>Nitrosomonadaceae</taxon>
        <taxon>Nitrosomonas</taxon>
    </lineage>
</organism>
<evidence type="ECO:0008006" key="3">
    <source>
        <dbReference type="Google" id="ProtNLM"/>
    </source>
</evidence>
<dbReference type="RefSeq" id="WP_256212215.1">
    <property type="nucleotide sequence ID" value="NZ_FOUB01000093.1"/>
</dbReference>
<gene>
    <name evidence="1" type="ORF">SAMN05421863_109312</name>
</gene>
<evidence type="ECO:0000313" key="2">
    <source>
        <dbReference type="Proteomes" id="UP000183287"/>
    </source>
</evidence>
<dbReference type="EMBL" id="FOUB01000093">
    <property type="protein sequence ID" value="SFN06211.1"/>
    <property type="molecule type" value="Genomic_DNA"/>
</dbReference>
<dbReference type="AlphaFoldDB" id="A0A1I4VYA2"/>
<reference evidence="2" key="1">
    <citation type="submission" date="2016-10" db="EMBL/GenBank/DDBJ databases">
        <authorList>
            <person name="Varghese N."/>
            <person name="Submissions S."/>
        </authorList>
    </citation>
    <scope>NUCLEOTIDE SEQUENCE [LARGE SCALE GENOMIC DNA]</scope>
    <source>
        <strain evidence="2">Nm44</strain>
    </source>
</reference>
<protein>
    <recommendedName>
        <fullName evidence="3">Lipoprotein</fullName>
    </recommendedName>
</protein>
<dbReference type="Proteomes" id="UP000183287">
    <property type="component" value="Unassembled WGS sequence"/>
</dbReference>